<dbReference type="KEGG" id="lfa:LFA_3684"/>
<dbReference type="HOGENOM" id="CLU_171012_0_0_6"/>
<protein>
    <recommendedName>
        <fullName evidence="4">Transmembrane protein</fullName>
    </recommendedName>
</protein>
<dbReference type="EMBL" id="LN614827">
    <property type="protein sequence ID" value="CEG59009.1"/>
    <property type="molecule type" value="Genomic_DNA"/>
</dbReference>
<evidence type="ECO:0000313" key="3">
    <source>
        <dbReference type="Proteomes" id="UP000032430"/>
    </source>
</evidence>
<keyword evidence="1" id="KW-0472">Membrane</keyword>
<feature type="transmembrane region" description="Helical" evidence="1">
    <location>
        <begin position="60"/>
        <end position="79"/>
    </location>
</feature>
<evidence type="ECO:0008006" key="4">
    <source>
        <dbReference type="Google" id="ProtNLM"/>
    </source>
</evidence>
<proteinExistence type="predicted"/>
<feature type="transmembrane region" description="Helical" evidence="1">
    <location>
        <begin position="91"/>
        <end position="112"/>
    </location>
</feature>
<dbReference type="AlphaFoldDB" id="A0A098G932"/>
<keyword evidence="1" id="KW-1133">Transmembrane helix</keyword>
<evidence type="ECO:0000313" key="2">
    <source>
        <dbReference type="EMBL" id="CEG59009.1"/>
    </source>
</evidence>
<dbReference type="RefSeq" id="WP_045097213.1">
    <property type="nucleotide sequence ID" value="NZ_LN614827.1"/>
</dbReference>
<dbReference type="OrthoDB" id="5645037at2"/>
<feature type="transmembrane region" description="Helical" evidence="1">
    <location>
        <begin position="33"/>
        <end position="54"/>
    </location>
</feature>
<keyword evidence="1" id="KW-0812">Transmembrane</keyword>
<dbReference type="Proteomes" id="UP000032430">
    <property type="component" value="Chromosome I"/>
</dbReference>
<accession>A0A098G932</accession>
<sequence>MLLAAIILFLITIVFGVVILAALLEERPTPKRAVFIHGSMAAVALLLIIIYMFIYGTAPLLIAGLVLLLLGALGGLTLFIMDKKGKTAPKLLVILHPIIAVIGLVTVIIYVLP</sequence>
<gene>
    <name evidence="2" type="ORF">LFA_3684</name>
</gene>
<keyword evidence="3" id="KW-1185">Reference proteome</keyword>
<reference evidence="3" key="1">
    <citation type="submission" date="2014-09" db="EMBL/GenBank/DDBJ databases">
        <authorList>
            <person name="Gomez-Valero L."/>
        </authorList>
    </citation>
    <scope>NUCLEOTIDE SEQUENCE [LARGE SCALE GENOMIC DNA]</scope>
    <source>
        <strain evidence="3">ATCC700992</strain>
    </source>
</reference>
<evidence type="ECO:0000256" key="1">
    <source>
        <dbReference type="SAM" id="Phobius"/>
    </source>
</evidence>
<feature type="transmembrane region" description="Helical" evidence="1">
    <location>
        <begin position="6"/>
        <end position="24"/>
    </location>
</feature>
<organism evidence="2 3">
    <name type="scientific">Legionella fallonii LLAP-10</name>
    <dbReference type="NCBI Taxonomy" id="1212491"/>
    <lineage>
        <taxon>Bacteria</taxon>
        <taxon>Pseudomonadati</taxon>
        <taxon>Pseudomonadota</taxon>
        <taxon>Gammaproteobacteria</taxon>
        <taxon>Legionellales</taxon>
        <taxon>Legionellaceae</taxon>
        <taxon>Legionella</taxon>
    </lineage>
</organism>
<name>A0A098G932_9GAMM</name>